<evidence type="ECO:0000313" key="1">
    <source>
        <dbReference type="EMBL" id="MBB6109982.1"/>
    </source>
</evidence>
<comment type="caution">
    <text evidence="2">The sequence shown here is derived from an EMBL/GenBank/DDBJ whole genome shotgun (WGS) entry which is preliminary data.</text>
</comment>
<name>A0A1N7BXY7_9SPHI</name>
<accession>A0A1N7BXY7</accession>
<keyword evidence="3" id="KW-1185">Reference proteome</keyword>
<sequence length="152" mass="17968">MKKNSRVMVLQNPLYIALSEHLREELESKIDSVYAQNRFSYYAGTNLTRLNNDTEIDLLCTYILGEWRNNYTLTDKLLQGIKIWFNMYYDDRLSVINKFRTCYYSVIPDYKVTTAYCVNVVFCKFLIRELLEILAETKWQPINNTGLTDSLS</sequence>
<dbReference type="Proteomes" id="UP000548326">
    <property type="component" value="Unassembled WGS sequence"/>
</dbReference>
<dbReference type="OrthoDB" id="795706at2"/>
<dbReference type="AlphaFoldDB" id="A0A1N7BXY7"/>
<dbReference type="Proteomes" id="UP000541583">
    <property type="component" value="Unassembled WGS sequence"/>
</dbReference>
<reference evidence="3 4" key="1">
    <citation type="submission" date="2020-08" db="EMBL/GenBank/DDBJ databases">
        <title>Genomic Encyclopedia of Type Strains, Phase IV (KMG-V): Genome sequencing to study the core and pangenomes of soil and plant-associated prokaryotes.</title>
        <authorList>
            <person name="Whitman W."/>
        </authorList>
    </citation>
    <scope>NUCLEOTIDE SEQUENCE [LARGE SCALE GENOMIC DNA]</scope>
    <source>
        <strain evidence="1 3">ANJLi2</strain>
        <strain evidence="2 4">MP601</strain>
    </source>
</reference>
<evidence type="ECO:0000313" key="3">
    <source>
        <dbReference type="Proteomes" id="UP000541583"/>
    </source>
</evidence>
<proteinExistence type="predicted"/>
<evidence type="ECO:0000313" key="4">
    <source>
        <dbReference type="Proteomes" id="UP000548326"/>
    </source>
</evidence>
<dbReference type="RefSeq" id="WP_076374483.1">
    <property type="nucleotide sequence ID" value="NZ_FTMG01000008.1"/>
</dbReference>
<protein>
    <submittedName>
        <fullName evidence="2">Uncharacterized protein</fullName>
    </submittedName>
</protein>
<gene>
    <name evidence="2" type="ORF">HDF22_000801</name>
    <name evidence="1" type="ORF">HDF23_002738</name>
</gene>
<dbReference type="EMBL" id="JACHCB010000006">
    <property type="protein sequence ID" value="MBB6109982.1"/>
    <property type="molecule type" value="Genomic_DNA"/>
</dbReference>
<dbReference type="STRING" id="354630.SAMN05421821_108209"/>
<evidence type="ECO:0000313" key="2">
    <source>
        <dbReference type="EMBL" id="MBB6126696.1"/>
    </source>
</evidence>
<dbReference type="EMBL" id="JACHCA010000002">
    <property type="protein sequence ID" value="MBB6126696.1"/>
    <property type="molecule type" value="Genomic_DNA"/>
</dbReference>
<organism evidence="2 4">
    <name type="scientific">Mucilaginibacter lappiensis</name>
    <dbReference type="NCBI Taxonomy" id="354630"/>
    <lineage>
        <taxon>Bacteria</taxon>
        <taxon>Pseudomonadati</taxon>
        <taxon>Bacteroidota</taxon>
        <taxon>Sphingobacteriia</taxon>
        <taxon>Sphingobacteriales</taxon>
        <taxon>Sphingobacteriaceae</taxon>
        <taxon>Mucilaginibacter</taxon>
    </lineage>
</organism>